<dbReference type="InterPro" id="IPR050406">
    <property type="entry name" value="FGGY_Carb_Kinase"/>
</dbReference>
<dbReference type="PANTHER" id="PTHR43095">
    <property type="entry name" value="SUGAR KINASE"/>
    <property type="match status" value="1"/>
</dbReference>
<dbReference type="GO" id="GO:0016301">
    <property type="term" value="F:kinase activity"/>
    <property type="evidence" value="ECO:0007669"/>
    <property type="project" value="UniProtKB-KW"/>
</dbReference>
<dbReference type="Gene3D" id="3.30.420.40">
    <property type="match status" value="2"/>
</dbReference>
<dbReference type="InterPro" id="IPR018483">
    <property type="entry name" value="Carb_kinase_FGGY_CS"/>
</dbReference>
<comment type="caution">
    <text evidence="7">The sequence shown here is derived from an EMBL/GenBank/DDBJ whole genome shotgun (WGS) entry which is preliminary data.</text>
</comment>
<proteinExistence type="inferred from homology"/>
<reference evidence="8" key="1">
    <citation type="journal article" date="2019" name="Int. J. Syst. Evol. Microbiol.">
        <title>The Global Catalogue of Microorganisms (GCM) 10K type strain sequencing project: providing services to taxonomists for standard genome sequencing and annotation.</title>
        <authorList>
            <consortium name="The Broad Institute Genomics Platform"/>
            <consortium name="The Broad Institute Genome Sequencing Center for Infectious Disease"/>
            <person name="Wu L."/>
            <person name="Ma J."/>
        </authorList>
    </citation>
    <scope>NUCLEOTIDE SEQUENCE [LARGE SCALE GENOMIC DNA]</scope>
    <source>
        <strain evidence="8">TISTR 1535</strain>
    </source>
</reference>
<organism evidence="7 8">
    <name type="scientific">Lentibacillus juripiscarius</name>
    <dbReference type="NCBI Taxonomy" id="257446"/>
    <lineage>
        <taxon>Bacteria</taxon>
        <taxon>Bacillati</taxon>
        <taxon>Bacillota</taxon>
        <taxon>Bacilli</taxon>
        <taxon>Bacillales</taxon>
        <taxon>Bacillaceae</taxon>
        <taxon>Lentibacillus</taxon>
    </lineage>
</organism>
<dbReference type="Pfam" id="PF02782">
    <property type="entry name" value="FGGY_C"/>
    <property type="match status" value="1"/>
</dbReference>
<gene>
    <name evidence="7" type="ORF">ACFSUO_13780</name>
</gene>
<keyword evidence="3 4" id="KW-0418">Kinase</keyword>
<dbReference type="InterPro" id="IPR043129">
    <property type="entry name" value="ATPase_NBD"/>
</dbReference>
<dbReference type="Pfam" id="PF00370">
    <property type="entry name" value="FGGY_N"/>
    <property type="match status" value="1"/>
</dbReference>
<keyword evidence="2 4" id="KW-0808">Transferase</keyword>
<evidence type="ECO:0000256" key="3">
    <source>
        <dbReference type="ARBA" id="ARBA00022777"/>
    </source>
</evidence>
<evidence type="ECO:0000256" key="1">
    <source>
        <dbReference type="ARBA" id="ARBA00009156"/>
    </source>
</evidence>
<comment type="similarity">
    <text evidence="1 4">Belongs to the FGGY kinase family.</text>
</comment>
<feature type="domain" description="Carbohydrate kinase FGGY C-terminal" evidence="6">
    <location>
        <begin position="301"/>
        <end position="444"/>
    </location>
</feature>
<evidence type="ECO:0000259" key="5">
    <source>
        <dbReference type="Pfam" id="PF00370"/>
    </source>
</evidence>
<dbReference type="SUPFAM" id="SSF53067">
    <property type="entry name" value="Actin-like ATPase domain"/>
    <property type="match status" value="2"/>
</dbReference>
<sequence>METYVAVFDIGTAAIKGMLLDKHASITGEYTVLLNTYHGENGEIEQNTIDWWTKVKEIANKWWTKIQIDPKQVEVITFSGQMEDVIPISEKHPNQRAILYLDTRADQEATIINEKLPTIHKKTGNTVRSSTPLAKLLWFENHHPTLHEATQCYVFSAKDSVIHQLTNAFATDPTTAATTGMMNLTTQQWEPEILQMFGINARQLPTLHNSEDIVGLVTETAAEETGFFESTPVLCGSGDAGASTLGAAAVNQGDTYFYIGTTGWAAIIQEGMRRNPNINGIFSLAHLPKNRTISIAPLLNAGNVHRWAVEMFVGNVQKDKYAVFEQLLENATAGSNGLLFLPYLNGERCPVHDTEAKGAFWGIGPNTEKSDLAKAVMEGICFSFKQIIDVLVDERDQGILTLIGGGSNSTSWCQILADIIGRPVRVPKNSEYTPALGAASSGFVNIGWAFDYNDFCERFLATADVRTYKPITQNYEVYKENYQRYLKLYPSLKPVYE</sequence>
<keyword evidence="8" id="KW-1185">Reference proteome</keyword>
<evidence type="ECO:0000313" key="7">
    <source>
        <dbReference type="EMBL" id="MFD2762024.1"/>
    </source>
</evidence>
<dbReference type="RefSeq" id="WP_382395114.1">
    <property type="nucleotide sequence ID" value="NZ_JBHUNA010000034.1"/>
</dbReference>
<dbReference type="PANTHER" id="PTHR43095:SF5">
    <property type="entry name" value="XYLULOSE KINASE"/>
    <property type="match status" value="1"/>
</dbReference>
<dbReference type="Proteomes" id="UP001597502">
    <property type="component" value="Unassembled WGS sequence"/>
</dbReference>
<dbReference type="InterPro" id="IPR018485">
    <property type="entry name" value="FGGY_C"/>
</dbReference>
<dbReference type="PIRSF" id="PIRSF000538">
    <property type="entry name" value="GlpK"/>
    <property type="match status" value="1"/>
</dbReference>
<evidence type="ECO:0000256" key="2">
    <source>
        <dbReference type="ARBA" id="ARBA00022679"/>
    </source>
</evidence>
<dbReference type="EC" id="2.7.1.-" evidence="7"/>
<dbReference type="EMBL" id="JBHUNA010000034">
    <property type="protein sequence ID" value="MFD2762024.1"/>
    <property type="molecule type" value="Genomic_DNA"/>
</dbReference>
<evidence type="ECO:0000256" key="4">
    <source>
        <dbReference type="RuleBase" id="RU003733"/>
    </source>
</evidence>
<evidence type="ECO:0000259" key="6">
    <source>
        <dbReference type="Pfam" id="PF02782"/>
    </source>
</evidence>
<accession>A0ABW5VAV8</accession>
<feature type="domain" description="Carbohydrate kinase FGGY N-terminal" evidence="5">
    <location>
        <begin position="4"/>
        <end position="246"/>
    </location>
</feature>
<protein>
    <submittedName>
        <fullName evidence="7">FGGY-family carbohydrate kinase</fullName>
        <ecNumber evidence="7">2.7.1.-</ecNumber>
    </submittedName>
</protein>
<dbReference type="PROSITE" id="PS00445">
    <property type="entry name" value="FGGY_KINASES_2"/>
    <property type="match status" value="1"/>
</dbReference>
<dbReference type="InterPro" id="IPR000577">
    <property type="entry name" value="Carb_kinase_FGGY"/>
</dbReference>
<dbReference type="InterPro" id="IPR018484">
    <property type="entry name" value="FGGY_N"/>
</dbReference>
<dbReference type="CDD" id="cd07805">
    <property type="entry name" value="ASKHA_NBD_FGGY_CvXK-like"/>
    <property type="match status" value="1"/>
</dbReference>
<evidence type="ECO:0000313" key="8">
    <source>
        <dbReference type="Proteomes" id="UP001597502"/>
    </source>
</evidence>
<name>A0ABW5VAV8_9BACI</name>